<dbReference type="Proteomes" id="UP000233551">
    <property type="component" value="Unassembled WGS sequence"/>
</dbReference>
<dbReference type="PANTHER" id="PTHR33781:SF3">
    <property type="entry name" value="PROTEIN PHYTOCHROME KINASE SUBSTRATE 3"/>
    <property type="match status" value="1"/>
</dbReference>
<proteinExistence type="predicted"/>
<comment type="caution">
    <text evidence="2">The sequence shown here is derived from an EMBL/GenBank/DDBJ whole genome shotgun (WGS) entry which is preliminary data.</text>
</comment>
<gene>
    <name evidence="2" type="ORF">CDL15_Pgr025915</name>
    <name evidence="3" type="ORF">CRG98_007261</name>
</gene>
<evidence type="ECO:0000313" key="5">
    <source>
        <dbReference type="Proteomes" id="UP000233551"/>
    </source>
</evidence>
<organism evidence="2 4">
    <name type="scientific">Punica granatum</name>
    <name type="common">Pomegranate</name>
    <dbReference type="NCBI Taxonomy" id="22663"/>
    <lineage>
        <taxon>Eukaryota</taxon>
        <taxon>Viridiplantae</taxon>
        <taxon>Streptophyta</taxon>
        <taxon>Embryophyta</taxon>
        <taxon>Tracheophyta</taxon>
        <taxon>Spermatophyta</taxon>
        <taxon>Magnoliopsida</taxon>
        <taxon>eudicotyledons</taxon>
        <taxon>Gunneridae</taxon>
        <taxon>Pentapetalae</taxon>
        <taxon>rosids</taxon>
        <taxon>malvids</taxon>
        <taxon>Myrtales</taxon>
        <taxon>Lythraceae</taxon>
        <taxon>Punica</taxon>
    </lineage>
</organism>
<dbReference type="GeneID" id="116197894"/>
<dbReference type="Proteomes" id="UP000197138">
    <property type="component" value="Unassembled WGS sequence"/>
</dbReference>
<dbReference type="OrthoDB" id="760005at2759"/>
<evidence type="ECO:0000256" key="1">
    <source>
        <dbReference type="SAM" id="MobiDB-lite"/>
    </source>
</evidence>
<dbReference type="EMBL" id="PGOL01000328">
    <property type="protein sequence ID" value="PKI72391.1"/>
    <property type="molecule type" value="Genomic_DNA"/>
</dbReference>
<dbReference type="PANTHER" id="PTHR33781">
    <property type="entry name" value="PROTEIN PHYTOCHROME KINASE SUBSTRATE 1-RELATED"/>
    <property type="match status" value="1"/>
</dbReference>
<feature type="compositionally biased region" description="Polar residues" evidence="1">
    <location>
        <begin position="199"/>
        <end position="216"/>
    </location>
</feature>
<feature type="compositionally biased region" description="Basic and acidic residues" evidence="1">
    <location>
        <begin position="411"/>
        <end position="420"/>
    </location>
</feature>
<name>A0A218WBP5_PUNGR</name>
<reference evidence="3 5" key="3">
    <citation type="submission" date="2017-11" db="EMBL/GenBank/DDBJ databases">
        <title>De-novo sequencing of pomegranate (Punica granatum L.) genome.</title>
        <authorList>
            <person name="Akparov Z."/>
            <person name="Amiraslanov A."/>
            <person name="Hajiyeva S."/>
            <person name="Abbasov M."/>
            <person name="Kaur K."/>
            <person name="Hamwieh A."/>
            <person name="Solovyev V."/>
            <person name="Salamov A."/>
            <person name="Braich B."/>
            <person name="Kosarev P."/>
            <person name="Mahmoud A."/>
            <person name="Hajiyev E."/>
            <person name="Babayeva S."/>
            <person name="Izzatullayeva V."/>
            <person name="Mammadov A."/>
            <person name="Mammadov A."/>
            <person name="Sharifova S."/>
            <person name="Ojaghi J."/>
            <person name="Eynullazada K."/>
            <person name="Bayramov B."/>
            <person name="Abdulazimova A."/>
            <person name="Shahmuradov I."/>
        </authorList>
    </citation>
    <scope>NUCLEOTIDE SEQUENCE [LARGE SCALE GENOMIC DNA]</scope>
    <source>
        <strain evidence="3">AG2017</strain>
        <strain evidence="5">cv. AG2017</strain>
        <tissue evidence="3">Leaf</tissue>
    </source>
</reference>
<dbReference type="GO" id="GO:0009638">
    <property type="term" value="P:phototropism"/>
    <property type="evidence" value="ECO:0007669"/>
    <property type="project" value="InterPro"/>
</dbReference>
<feature type="region of interest" description="Disordered" evidence="1">
    <location>
        <begin position="190"/>
        <end position="225"/>
    </location>
</feature>
<reference evidence="2" key="2">
    <citation type="submission" date="2017-06" db="EMBL/GenBank/DDBJ databases">
        <title>The pomegranate genome and the genomics of punicalagin biosynthesis.</title>
        <authorList>
            <person name="Xu C."/>
        </authorList>
    </citation>
    <scope>NUCLEOTIDE SEQUENCE [LARGE SCALE GENOMIC DNA]</scope>
    <source>
        <tissue evidence="2">Fresh leaf</tissue>
    </source>
</reference>
<protein>
    <submittedName>
        <fullName evidence="2">Uncharacterized protein</fullName>
    </submittedName>
</protein>
<feature type="region of interest" description="Disordered" evidence="1">
    <location>
        <begin position="376"/>
        <end position="433"/>
    </location>
</feature>
<sequence>MESENTITDLRTASFSVYLNTAQDALVKKLTDQVQLPSSTIIPTEESPVVPVRPGKVVPKDAEIGVFGAEKYFNMKIDDDEPISTTPRLVVDDYARKLGHKKEKCVEPYYANSKRRLGTPSISSESSWGSQTAFLRNLQRNLSYSRHSNKASDQGGFFAGFRCNKSCADRKSIYVSKRVSRQEVATQINGTVPLGSSGRKLTSQSLPHSNPRTALQSRDEFSSPSFEKLRGESKRMEPFAFPLLINAPKAVEEPRISLEVFGSHAKKRADNVVAMNLERKLSMLTWDAIPKAKIHKSPTKMEEDMGSEASSELFEIENISGTTTIPPSTCYEPSEASIEWSVVTASAADFSVLSEYDEKEVLADIRGANKIPTLSSRPNFTRNSNEKEVPKSRPSGLLGCKSHKALQVAETVHKTSEKPRTPRPHLRLEAAIP</sequence>
<dbReference type="STRING" id="22663.A0A218WBP5"/>
<accession>A0A218WBP5</accession>
<reference evidence="4" key="1">
    <citation type="journal article" date="2017" name="Plant J.">
        <title>The pomegranate (Punica granatum L.) genome and the genomics of punicalagin biosynthesis.</title>
        <authorList>
            <person name="Qin G."/>
            <person name="Xu C."/>
            <person name="Ming R."/>
            <person name="Tang H."/>
            <person name="Guyot R."/>
            <person name="Kramer E.M."/>
            <person name="Hu Y."/>
            <person name="Yi X."/>
            <person name="Qi Y."/>
            <person name="Xu X."/>
            <person name="Gao Z."/>
            <person name="Pan H."/>
            <person name="Jian J."/>
            <person name="Tian Y."/>
            <person name="Yue Z."/>
            <person name="Xu Y."/>
        </authorList>
    </citation>
    <scope>NUCLEOTIDE SEQUENCE [LARGE SCALE GENOMIC DNA]</scope>
    <source>
        <strain evidence="4">cv. Dabenzi</strain>
    </source>
</reference>
<evidence type="ECO:0000313" key="2">
    <source>
        <dbReference type="EMBL" id="OWM70066.1"/>
    </source>
</evidence>
<dbReference type="AlphaFoldDB" id="A0A218WBP5"/>
<keyword evidence="5" id="KW-1185">Reference proteome</keyword>
<evidence type="ECO:0000313" key="3">
    <source>
        <dbReference type="EMBL" id="PKI72391.1"/>
    </source>
</evidence>
<dbReference type="InterPro" id="IPR039615">
    <property type="entry name" value="PKS"/>
</dbReference>
<dbReference type="EMBL" id="MTKT01004810">
    <property type="protein sequence ID" value="OWM70066.1"/>
    <property type="molecule type" value="Genomic_DNA"/>
</dbReference>
<evidence type="ECO:0000313" key="4">
    <source>
        <dbReference type="Proteomes" id="UP000197138"/>
    </source>
</evidence>